<protein>
    <submittedName>
        <fullName evidence="2">Integral membrane protein</fullName>
    </submittedName>
</protein>
<comment type="caution">
    <text evidence="2">The sequence shown here is derived from an EMBL/GenBank/DDBJ whole genome shotgun (WGS) entry which is preliminary data.</text>
</comment>
<keyword evidence="1" id="KW-1133">Transmembrane helix</keyword>
<name>A0A060QCL5_9PROT</name>
<dbReference type="GO" id="GO:0005886">
    <property type="term" value="C:plasma membrane"/>
    <property type="evidence" value="ECO:0007669"/>
    <property type="project" value="TreeGrafter"/>
</dbReference>
<dbReference type="Pfam" id="PF04657">
    <property type="entry name" value="DMT_YdcZ"/>
    <property type="match status" value="1"/>
</dbReference>
<proteinExistence type="predicted"/>
<reference evidence="2 3" key="2">
    <citation type="journal article" date="2014" name="PLoS ONE">
        <title>Evolution of mitochondria reconstructed from the energy metabolism of living bacteria.</title>
        <authorList>
            <person name="Degli Esposti M."/>
            <person name="Chouaia B."/>
            <person name="Comandatore F."/>
            <person name="Crotti E."/>
            <person name="Sassera D."/>
            <person name="Lievens P.M."/>
            <person name="Daffonchio D."/>
            <person name="Bandi C."/>
        </authorList>
    </citation>
    <scope>NUCLEOTIDE SEQUENCE [LARGE SCALE GENOMIC DNA]</scope>
    <source>
        <strain evidence="2 3">SF2.1</strain>
    </source>
</reference>
<evidence type="ECO:0000256" key="1">
    <source>
        <dbReference type="SAM" id="Phobius"/>
    </source>
</evidence>
<evidence type="ECO:0000313" key="2">
    <source>
        <dbReference type="EMBL" id="CDG38630.1"/>
    </source>
</evidence>
<gene>
    <name evidence="2" type="ORF">ASAP_0585</name>
</gene>
<reference evidence="2 3" key="1">
    <citation type="journal article" date="2014" name="Genome Biol. Evol.">
        <title>Acetic acid bacteria genomes reveal functional traits for adaptation to life in insect guts.</title>
        <authorList>
            <person name="Chouaia B."/>
            <person name="Gaiarsa S."/>
            <person name="Crotti E."/>
            <person name="Comandatore F."/>
            <person name="Degli Esposti M."/>
            <person name="Ricci I."/>
            <person name="Alma A."/>
            <person name="Favia G."/>
            <person name="Bandi C."/>
            <person name="Daffonchio D."/>
        </authorList>
    </citation>
    <scope>NUCLEOTIDE SEQUENCE [LARGE SCALE GENOMIC DNA]</scope>
    <source>
        <strain evidence="2 3">SF2.1</strain>
    </source>
</reference>
<feature type="transmembrane region" description="Helical" evidence="1">
    <location>
        <begin position="36"/>
        <end position="57"/>
    </location>
</feature>
<feature type="transmembrane region" description="Helical" evidence="1">
    <location>
        <begin position="129"/>
        <end position="146"/>
    </location>
</feature>
<dbReference type="Proteomes" id="UP000027583">
    <property type="component" value="Unassembled WGS sequence"/>
</dbReference>
<dbReference type="PANTHER" id="PTHR34821">
    <property type="entry name" value="INNER MEMBRANE PROTEIN YDCZ"/>
    <property type="match status" value="1"/>
</dbReference>
<dbReference type="PANTHER" id="PTHR34821:SF2">
    <property type="entry name" value="INNER MEMBRANE PROTEIN YDCZ"/>
    <property type="match status" value="1"/>
</dbReference>
<sequence>MNAAWALPLILIAGALQALGATMNGALAKSLVNPWLATSVSFLLVLFLAIGLFACMPRPLPSAGDLTGMPWWAPLGGITGAVAVFAGLLLIQKLGAGPVNGLTITANLVTSLLIDHFGLLRMEVHSLNPYRITGAALMIAGVALIARF</sequence>
<dbReference type="eggNOG" id="COG3238">
    <property type="taxonomic scope" value="Bacteria"/>
</dbReference>
<feature type="transmembrane region" description="Helical" evidence="1">
    <location>
        <begin position="69"/>
        <end position="91"/>
    </location>
</feature>
<evidence type="ECO:0000313" key="3">
    <source>
        <dbReference type="Proteomes" id="UP000027583"/>
    </source>
</evidence>
<organism evidence="2 3">
    <name type="scientific">Asaia bogorensis</name>
    <dbReference type="NCBI Taxonomy" id="91915"/>
    <lineage>
        <taxon>Bacteria</taxon>
        <taxon>Pseudomonadati</taxon>
        <taxon>Pseudomonadota</taxon>
        <taxon>Alphaproteobacteria</taxon>
        <taxon>Acetobacterales</taxon>
        <taxon>Acetobacteraceae</taxon>
        <taxon>Asaia</taxon>
    </lineage>
</organism>
<dbReference type="AlphaFoldDB" id="A0A060QCL5"/>
<accession>A0A060QCL5</accession>
<keyword evidence="1" id="KW-0812">Transmembrane</keyword>
<dbReference type="InterPro" id="IPR006750">
    <property type="entry name" value="YdcZ"/>
</dbReference>
<dbReference type="RefSeq" id="WP_023979711.1">
    <property type="nucleotide sequence ID" value="NZ_CBLX010000004.1"/>
</dbReference>
<keyword evidence="1" id="KW-0472">Membrane</keyword>
<dbReference type="EMBL" id="CBLX010000004">
    <property type="protein sequence ID" value="CDG38630.1"/>
    <property type="molecule type" value="Genomic_DNA"/>
</dbReference>